<dbReference type="AlphaFoldDB" id="A0A401YYU3"/>
<gene>
    <name evidence="1" type="ORF">EHYA_07442</name>
</gene>
<sequence>MSKPLILGRRVAHTGSVRPLPEHRYDPILCANVVVDGNLLIRSVDPALVADYTQTQEPSGLKTDD</sequence>
<name>A0A401YYU3_9ACTN</name>
<protein>
    <submittedName>
        <fullName evidence="1">Uncharacterized protein</fullName>
    </submittedName>
</protein>
<accession>A0A401YYU3</accession>
<dbReference type="RefSeq" id="WP_126641499.1">
    <property type="nucleotide sequence ID" value="NZ_BIFH01000034.1"/>
</dbReference>
<organism evidence="1 2">
    <name type="scientific">Embleya hyalina</name>
    <dbReference type="NCBI Taxonomy" id="516124"/>
    <lineage>
        <taxon>Bacteria</taxon>
        <taxon>Bacillati</taxon>
        <taxon>Actinomycetota</taxon>
        <taxon>Actinomycetes</taxon>
        <taxon>Kitasatosporales</taxon>
        <taxon>Streptomycetaceae</taxon>
        <taxon>Embleya</taxon>
    </lineage>
</organism>
<evidence type="ECO:0000313" key="2">
    <source>
        <dbReference type="Proteomes" id="UP000286931"/>
    </source>
</evidence>
<dbReference type="Proteomes" id="UP000286931">
    <property type="component" value="Unassembled WGS sequence"/>
</dbReference>
<proteinExistence type="predicted"/>
<reference evidence="1 2" key="1">
    <citation type="submission" date="2018-12" db="EMBL/GenBank/DDBJ databases">
        <title>Draft genome sequence of Embleya hyalina NBRC 13850T.</title>
        <authorList>
            <person name="Komaki H."/>
            <person name="Hosoyama A."/>
            <person name="Kimura A."/>
            <person name="Ichikawa N."/>
            <person name="Tamura T."/>
        </authorList>
    </citation>
    <scope>NUCLEOTIDE SEQUENCE [LARGE SCALE GENOMIC DNA]</scope>
    <source>
        <strain evidence="1 2">NBRC 13850</strain>
    </source>
</reference>
<evidence type="ECO:0000313" key="1">
    <source>
        <dbReference type="EMBL" id="GCD99720.1"/>
    </source>
</evidence>
<comment type="caution">
    <text evidence="1">The sequence shown here is derived from an EMBL/GenBank/DDBJ whole genome shotgun (WGS) entry which is preliminary data.</text>
</comment>
<dbReference type="EMBL" id="BIFH01000034">
    <property type="protein sequence ID" value="GCD99720.1"/>
    <property type="molecule type" value="Genomic_DNA"/>
</dbReference>
<keyword evidence="2" id="KW-1185">Reference proteome</keyword>